<feature type="region of interest" description="Disordered" evidence="1">
    <location>
        <begin position="183"/>
        <end position="215"/>
    </location>
</feature>
<reference evidence="3" key="1">
    <citation type="submission" date="2022-11" db="UniProtKB">
        <authorList>
            <consortium name="WormBaseParasite"/>
        </authorList>
    </citation>
    <scope>IDENTIFICATION</scope>
</reference>
<proteinExistence type="predicted"/>
<dbReference type="WBParaSite" id="jg7267">
    <property type="protein sequence ID" value="jg7267"/>
    <property type="gene ID" value="jg7267"/>
</dbReference>
<keyword evidence="2" id="KW-1185">Reference proteome</keyword>
<evidence type="ECO:0000256" key="1">
    <source>
        <dbReference type="SAM" id="MobiDB-lite"/>
    </source>
</evidence>
<name>A0A915ELU9_9BILA</name>
<evidence type="ECO:0000313" key="2">
    <source>
        <dbReference type="Proteomes" id="UP000887574"/>
    </source>
</evidence>
<dbReference type="Pfam" id="PF15375">
    <property type="entry name" value="FSAF1"/>
    <property type="match status" value="1"/>
</dbReference>
<dbReference type="InterPro" id="IPR027973">
    <property type="entry name" value="FSAF1-like"/>
</dbReference>
<feature type="compositionally biased region" description="Basic residues" evidence="1">
    <location>
        <begin position="185"/>
        <end position="215"/>
    </location>
</feature>
<sequence>MSWSSNNGDIKPDIDDNWGCVDPSELFSGVGKTQPLRFLVDQLVKSDGDRSRAAYNNGMQANNPWRSSPAEASSVNGSNHGQQSSSFTNRKSAPKILKQKRGLVERIPSLKRVTFEVEKFVTDQLQAGSEKNSAAARMAISLGALPARSKSVNYKQLKADRQQKSNCTTPDIGADFLRSLGAGSKKVKKKASNSKNTGKKMNKRQLKKVKKSGRK</sequence>
<organism evidence="2 3">
    <name type="scientific">Ditylenchus dipsaci</name>
    <dbReference type="NCBI Taxonomy" id="166011"/>
    <lineage>
        <taxon>Eukaryota</taxon>
        <taxon>Metazoa</taxon>
        <taxon>Ecdysozoa</taxon>
        <taxon>Nematoda</taxon>
        <taxon>Chromadorea</taxon>
        <taxon>Rhabditida</taxon>
        <taxon>Tylenchina</taxon>
        <taxon>Tylenchomorpha</taxon>
        <taxon>Sphaerularioidea</taxon>
        <taxon>Anguinidae</taxon>
        <taxon>Anguininae</taxon>
        <taxon>Ditylenchus</taxon>
    </lineage>
</organism>
<dbReference type="Proteomes" id="UP000887574">
    <property type="component" value="Unplaced"/>
</dbReference>
<protein>
    <submittedName>
        <fullName evidence="3">Uncharacterized protein</fullName>
    </submittedName>
</protein>
<evidence type="ECO:0000313" key="3">
    <source>
        <dbReference type="WBParaSite" id="jg7267"/>
    </source>
</evidence>
<dbReference type="AlphaFoldDB" id="A0A915ELU9"/>
<accession>A0A915ELU9</accession>
<feature type="compositionally biased region" description="Polar residues" evidence="1">
    <location>
        <begin position="57"/>
        <end position="91"/>
    </location>
</feature>
<feature type="region of interest" description="Disordered" evidence="1">
    <location>
        <begin position="49"/>
        <end position="101"/>
    </location>
</feature>